<dbReference type="Proteomes" id="UP000572635">
    <property type="component" value="Unassembled WGS sequence"/>
</dbReference>
<comment type="caution">
    <text evidence="1">The sequence shown here is derived from an EMBL/GenBank/DDBJ whole genome shotgun (WGS) entry which is preliminary data.</text>
</comment>
<keyword evidence="2" id="KW-1185">Reference proteome</keyword>
<evidence type="ECO:0000313" key="1">
    <source>
        <dbReference type="EMBL" id="MBB5433704.1"/>
    </source>
</evidence>
<organism evidence="1 2">
    <name type="scientific">Nocardiopsis composta</name>
    <dbReference type="NCBI Taxonomy" id="157465"/>
    <lineage>
        <taxon>Bacteria</taxon>
        <taxon>Bacillati</taxon>
        <taxon>Actinomycetota</taxon>
        <taxon>Actinomycetes</taxon>
        <taxon>Streptosporangiales</taxon>
        <taxon>Nocardiopsidaceae</taxon>
        <taxon>Nocardiopsis</taxon>
    </lineage>
</organism>
<dbReference type="RefSeq" id="WP_184393687.1">
    <property type="nucleotide sequence ID" value="NZ_BAAAJD010000119.1"/>
</dbReference>
<proteinExistence type="predicted"/>
<reference evidence="1 2" key="1">
    <citation type="submission" date="2020-08" db="EMBL/GenBank/DDBJ databases">
        <title>Sequencing the genomes of 1000 actinobacteria strains.</title>
        <authorList>
            <person name="Klenk H.-P."/>
        </authorList>
    </citation>
    <scope>NUCLEOTIDE SEQUENCE [LARGE SCALE GENOMIC DNA]</scope>
    <source>
        <strain evidence="1 2">DSM 44551</strain>
    </source>
</reference>
<gene>
    <name evidence="1" type="ORF">HDA36_003788</name>
</gene>
<name>A0A7W8VF87_9ACTN</name>
<dbReference type="AlphaFoldDB" id="A0A7W8VF87"/>
<sequence>MDGGAERPARIAAAADAARPVWEATGDTDVLRQRLEDDGLHGVDAVLATMRVLRCGLAEAQRAFLAAPCRRAEREFHNRTMDLLQAGGEEP</sequence>
<accession>A0A7W8VF87</accession>
<protein>
    <submittedName>
        <fullName evidence="1">Uncharacterized protein</fullName>
    </submittedName>
</protein>
<evidence type="ECO:0000313" key="2">
    <source>
        <dbReference type="Proteomes" id="UP000572635"/>
    </source>
</evidence>
<dbReference type="EMBL" id="JACHDB010000001">
    <property type="protein sequence ID" value="MBB5433704.1"/>
    <property type="molecule type" value="Genomic_DNA"/>
</dbReference>